<keyword evidence="2" id="KW-0975">Bacterial flagellum</keyword>
<feature type="domain" description="Flagellar basal body rod protein N-terminal" evidence="3">
    <location>
        <begin position="5"/>
        <end position="35"/>
    </location>
</feature>
<dbReference type="RefSeq" id="WP_090631192.1">
    <property type="nucleotide sequence ID" value="NZ_CVRB01000001.1"/>
</dbReference>
<dbReference type="PANTHER" id="PTHR30435:SF19">
    <property type="entry name" value="FLAGELLAR BASAL-BODY ROD PROTEIN FLGG"/>
    <property type="match status" value="1"/>
</dbReference>
<dbReference type="InterPro" id="IPR020013">
    <property type="entry name" value="Flagellar_FlgE/F/G"/>
</dbReference>
<keyword evidence="6" id="KW-0282">Flagellum</keyword>
<dbReference type="Pfam" id="PF00460">
    <property type="entry name" value="Flg_bb_rod"/>
    <property type="match status" value="1"/>
</dbReference>
<evidence type="ECO:0000313" key="6">
    <source>
        <dbReference type="EMBL" id="CRK80930.1"/>
    </source>
</evidence>
<dbReference type="InterPro" id="IPR010930">
    <property type="entry name" value="Flg_bb/hook_C_dom"/>
</dbReference>
<dbReference type="EMBL" id="CVRB01000001">
    <property type="protein sequence ID" value="CRK80930.1"/>
    <property type="molecule type" value="Genomic_DNA"/>
</dbReference>
<feature type="domain" description="Flagellar hook protein FlgE/F/G-like D1" evidence="5">
    <location>
        <begin position="127"/>
        <end position="189"/>
    </location>
</feature>
<dbReference type="InterPro" id="IPR037925">
    <property type="entry name" value="FlgE/F/G-like"/>
</dbReference>
<name>A0A0U1NSB2_9BACI</name>
<accession>A0A0U1NSB2</accession>
<protein>
    <submittedName>
        <fullName evidence="6">Flagellar hook-basal body protein</fullName>
    </submittedName>
</protein>
<dbReference type="GO" id="GO:0009425">
    <property type="term" value="C:bacterial-type flagellum basal body"/>
    <property type="evidence" value="ECO:0007669"/>
    <property type="project" value="UniProtKB-SubCell"/>
</dbReference>
<evidence type="ECO:0000313" key="7">
    <source>
        <dbReference type="Proteomes" id="UP000199087"/>
    </source>
</evidence>
<evidence type="ECO:0000259" key="3">
    <source>
        <dbReference type="Pfam" id="PF00460"/>
    </source>
</evidence>
<reference evidence="7" key="1">
    <citation type="submission" date="2015-05" db="EMBL/GenBank/DDBJ databases">
        <authorList>
            <person name="Urmite Genomes"/>
        </authorList>
    </citation>
    <scope>NUCLEOTIDE SEQUENCE [LARGE SCALE GENOMIC DNA]</scope>
    <source>
        <strain evidence="7">LF1</strain>
    </source>
</reference>
<evidence type="ECO:0000256" key="2">
    <source>
        <dbReference type="RuleBase" id="RU362116"/>
    </source>
</evidence>
<feature type="domain" description="Flagellar basal-body/hook protein C-terminal" evidence="4">
    <location>
        <begin position="246"/>
        <end position="288"/>
    </location>
</feature>
<dbReference type="InterPro" id="IPR001444">
    <property type="entry name" value="Flag_bb_rod_N"/>
</dbReference>
<dbReference type="PANTHER" id="PTHR30435">
    <property type="entry name" value="FLAGELLAR PROTEIN"/>
    <property type="match status" value="1"/>
</dbReference>
<evidence type="ECO:0000259" key="4">
    <source>
        <dbReference type="Pfam" id="PF06429"/>
    </source>
</evidence>
<dbReference type="AlphaFoldDB" id="A0A0U1NSB2"/>
<evidence type="ECO:0000259" key="5">
    <source>
        <dbReference type="Pfam" id="PF22692"/>
    </source>
</evidence>
<dbReference type="NCBIfam" id="TIGR03506">
    <property type="entry name" value="FlgEFG_subfam"/>
    <property type="match status" value="1"/>
</dbReference>
<dbReference type="Pfam" id="PF06429">
    <property type="entry name" value="Flg_bbr_C"/>
    <property type="match status" value="1"/>
</dbReference>
<dbReference type="OrthoDB" id="9800375at2"/>
<dbReference type="Proteomes" id="UP000199087">
    <property type="component" value="Unassembled WGS sequence"/>
</dbReference>
<organism evidence="6 7">
    <name type="scientific">Neobacillus massiliamazoniensis</name>
    <dbReference type="NCBI Taxonomy" id="1499688"/>
    <lineage>
        <taxon>Bacteria</taxon>
        <taxon>Bacillati</taxon>
        <taxon>Bacillota</taxon>
        <taxon>Bacilli</taxon>
        <taxon>Bacillales</taxon>
        <taxon>Bacillaceae</taxon>
        <taxon>Neobacillus</taxon>
    </lineage>
</organism>
<sequence>MLRGLDSAASGMFSLERRQEALADNLANVQTAGYKKDDTTLRSFPKLLIQRIQDFNQNNVIPVAGAPSIPGFPVPIGELYNGVYAQERVPNFSQVPIVETDQPLDIAINDQGISSQNINGHQVKPAAFFAVQLPDGTVGYTRNGKFDLDASGHLVTADGYQVLGADHKPVQITDSISKADLQINQNGQIISYPNDPTKTKMVGQIGIAVAPNPNDLTRMGKNVYQSPNPLSFIQDPGSTDPGVSLQQGFTEQSNVDPGQTMSDMMMTVRGYEANQKVIGAYDQSLEQLYSVGKLNG</sequence>
<comment type="similarity">
    <text evidence="1 2">Belongs to the flagella basal body rod proteins family.</text>
</comment>
<keyword evidence="6" id="KW-0969">Cilium</keyword>
<dbReference type="Pfam" id="PF22692">
    <property type="entry name" value="LlgE_F_G_D1"/>
    <property type="match status" value="1"/>
</dbReference>
<dbReference type="InterPro" id="IPR053967">
    <property type="entry name" value="LlgE_F_G-like_D1"/>
</dbReference>
<gene>
    <name evidence="6" type="ORF">BN000_00821</name>
</gene>
<dbReference type="SUPFAM" id="SSF117143">
    <property type="entry name" value="Flagellar hook protein flgE"/>
    <property type="match status" value="1"/>
</dbReference>
<keyword evidence="6" id="KW-0966">Cell projection</keyword>
<keyword evidence="7" id="KW-1185">Reference proteome</keyword>
<proteinExistence type="inferred from homology"/>
<dbReference type="GO" id="GO:0071978">
    <property type="term" value="P:bacterial-type flagellum-dependent swarming motility"/>
    <property type="evidence" value="ECO:0007669"/>
    <property type="project" value="TreeGrafter"/>
</dbReference>
<dbReference type="STRING" id="1499688.BN000_00821"/>
<evidence type="ECO:0000256" key="1">
    <source>
        <dbReference type="ARBA" id="ARBA00009677"/>
    </source>
</evidence>
<comment type="subcellular location">
    <subcellularLocation>
        <location evidence="2">Bacterial flagellum basal body</location>
    </subcellularLocation>
</comment>